<dbReference type="Proteomes" id="UP000738517">
    <property type="component" value="Unassembled WGS sequence"/>
</dbReference>
<evidence type="ECO:0000256" key="3">
    <source>
        <dbReference type="ARBA" id="ARBA00022801"/>
    </source>
</evidence>
<dbReference type="InterPro" id="IPR013595">
    <property type="entry name" value="Pept_S33_TAP-like_C"/>
</dbReference>
<dbReference type="InterPro" id="IPR029058">
    <property type="entry name" value="AB_hydrolase_fold"/>
</dbReference>
<dbReference type="GO" id="GO:0016787">
    <property type="term" value="F:hydrolase activity"/>
    <property type="evidence" value="ECO:0007669"/>
    <property type="project" value="UniProtKB-KW"/>
</dbReference>
<protein>
    <submittedName>
        <fullName evidence="6">Alpha/beta hydrolase</fullName>
    </submittedName>
</protein>
<keyword evidence="7" id="KW-1185">Reference proteome</keyword>
<dbReference type="EMBL" id="RSEJ01000020">
    <property type="protein sequence ID" value="NBI54440.1"/>
    <property type="molecule type" value="Genomic_DNA"/>
</dbReference>
<dbReference type="InterPro" id="IPR000073">
    <property type="entry name" value="AB_hydrolase_1"/>
</dbReference>
<name>A0ABW9YL58_9GAMM</name>
<evidence type="ECO:0000313" key="6">
    <source>
        <dbReference type="EMBL" id="NBI54440.1"/>
    </source>
</evidence>
<dbReference type="PANTHER" id="PTHR43248:SF29">
    <property type="entry name" value="TRIPEPTIDYL AMINOPEPTIDASE"/>
    <property type="match status" value="1"/>
</dbReference>
<evidence type="ECO:0000313" key="7">
    <source>
        <dbReference type="Proteomes" id="UP000738517"/>
    </source>
</evidence>
<reference evidence="6 7" key="1">
    <citation type="journal article" date="2017" name="Int. J. Syst. Evol. Microbiol.">
        <title>Photobacterium alginatilyticum sp. nov., a marine bacterium isolated from bottom seawater.</title>
        <authorList>
            <person name="Wang X."/>
            <person name="Wang Y."/>
            <person name="Yang X."/>
            <person name="Sun H."/>
            <person name="Li B."/>
            <person name="Zhang X.H."/>
        </authorList>
    </citation>
    <scope>NUCLEOTIDE SEQUENCE [LARGE SCALE GENOMIC DNA]</scope>
    <source>
        <strain evidence="6 7">P03D4</strain>
    </source>
</reference>
<comment type="similarity">
    <text evidence="1">Belongs to the peptidase S33 family.</text>
</comment>
<evidence type="ECO:0000259" key="4">
    <source>
        <dbReference type="Pfam" id="PF00561"/>
    </source>
</evidence>
<sequence>MFNLLIKNKKGIEMYRKSLGLLVSLLLAGCGGGGGDNQFAKDSYPTQSCPSNMTCDFMKAPKDYNNPNGEQVDIYYGVHKALDPANRIGSLILNFGGPSAEAVGGAGYMVEKELPKEILDRFDIVGMDPRGTGQSAFAKELTDCAVAQSNKQGDCSATYSQVAPFLGSNTVVKDMDMLRNLLGDEKLTFLGYSYGTRLGSLYAYTFPERVRAIVLDSPMSPMAENNVELRVGNTAGYDKVAAFRLDYATYPNRETRYQHVVDSLFSSTMSYVANDGAMLSLRDGISVMNLTVAREHFGDWQKIDDGLENLLDYDNASSLLNELSTNGFKSSRSRYSSSEDSLRGSALFKAVVCTDERSPLTDGELLASEYRYKSASSLYGSLTYHSTSELCKGWSAQRDPIPAVTDMASALGGKQILIIGGQYDPATPYTWTEEMAASFGASASKIMVDNYVDHGFSYSNISCVDQKTTAYLLDPDTKVAEETCDASALSQNKSFMIAPDTSHPAKDVIGW</sequence>
<evidence type="ECO:0000259" key="5">
    <source>
        <dbReference type="Pfam" id="PF08386"/>
    </source>
</evidence>
<evidence type="ECO:0000256" key="1">
    <source>
        <dbReference type="ARBA" id="ARBA00010088"/>
    </source>
</evidence>
<dbReference type="SUPFAM" id="SSF53474">
    <property type="entry name" value="alpha/beta-Hydrolases"/>
    <property type="match status" value="1"/>
</dbReference>
<comment type="caution">
    <text evidence="6">The sequence shown here is derived from an EMBL/GenBank/DDBJ whole genome shotgun (WGS) entry which is preliminary data.</text>
</comment>
<dbReference type="PROSITE" id="PS51257">
    <property type="entry name" value="PROKAR_LIPOPROTEIN"/>
    <property type="match status" value="1"/>
</dbReference>
<dbReference type="InterPro" id="IPR051601">
    <property type="entry name" value="Serine_prot/Carboxylest_S33"/>
</dbReference>
<organism evidence="6 7">
    <name type="scientific">Photobacterium alginatilyticum</name>
    <dbReference type="NCBI Taxonomy" id="1775171"/>
    <lineage>
        <taxon>Bacteria</taxon>
        <taxon>Pseudomonadati</taxon>
        <taxon>Pseudomonadota</taxon>
        <taxon>Gammaproteobacteria</taxon>
        <taxon>Vibrionales</taxon>
        <taxon>Vibrionaceae</taxon>
        <taxon>Photobacterium</taxon>
    </lineage>
</organism>
<feature type="domain" description="Peptidase S33 tripeptidyl aminopeptidase-like C-terminal" evidence="5">
    <location>
        <begin position="379"/>
        <end position="484"/>
    </location>
</feature>
<dbReference type="PANTHER" id="PTHR43248">
    <property type="entry name" value="2-SUCCINYL-6-HYDROXY-2,4-CYCLOHEXADIENE-1-CARBOXYLATE SYNTHASE"/>
    <property type="match status" value="1"/>
</dbReference>
<keyword evidence="2" id="KW-0732">Signal</keyword>
<evidence type="ECO:0000256" key="2">
    <source>
        <dbReference type="ARBA" id="ARBA00022729"/>
    </source>
</evidence>
<dbReference type="Pfam" id="PF08386">
    <property type="entry name" value="Abhydrolase_4"/>
    <property type="match status" value="1"/>
</dbReference>
<feature type="domain" description="AB hydrolase-1" evidence="4">
    <location>
        <begin position="104"/>
        <end position="230"/>
    </location>
</feature>
<keyword evidence="3 6" id="KW-0378">Hydrolase</keyword>
<dbReference type="Pfam" id="PF00561">
    <property type="entry name" value="Abhydrolase_1"/>
    <property type="match status" value="1"/>
</dbReference>
<accession>A0ABW9YL58</accession>
<dbReference type="Gene3D" id="3.40.50.1820">
    <property type="entry name" value="alpha/beta hydrolase"/>
    <property type="match status" value="1"/>
</dbReference>
<proteinExistence type="inferred from homology"/>
<gene>
    <name evidence="6" type="ORF">EIZ48_18125</name>
</gene>